<organism evidence="1 2">
    <name type="scientific">Phytophthora fragariaefolia</name>
    <dbReference type="NCBI Taxonomy" id="1490495"/>
    <lineage>
        <taxon>Eukaryota</taxon>
        <taxon>Sar</taxon>
        <taxon>Stramenopiles</taxon>
        <taxon>Oomycota</taxon>
        <taxon>Peronosporomycetes</taxon>
        <taxon>Peronosporales</taxon>
        <taxon>Peronosporaceae</taxon>
        <taxon>Phytophthora</taxon>
    </lineage>
</organism>
<gene>
    <name evidence="1" type="ORF">Pfra01_000414200</name>
</gene>
<dbReference type="AlphaFoldDB" id="A0A9W6U2B2"/>
<evidence type="ECO:0000313" key="2">
    <source>
        <dbReference type="Proteomes" id="UP001165121"/>
    </source>
</evidence>
<keyword evidence="2" id="KW-1185">Reference proteome</keyword>
<proteinExistence type="predicted"/>
<evidence type="ECO:0000313" key="1">
    <source>
        <dbReference type="EMBL" id="GMF24559.1"/>
    </source>
</evidence>
<accession>A0A9W6U2B2</accession>
<reference evidence="1" key="1">
    <citation type="submission" date="2023-04" db="EMBL/GenBank/DDBJ databases">
        <title>Phytophthora fragariaefolia NBRC 109709.</title>
        <authorList>
            <person name="Ichikawa N."/>
            <person name="Sato H."/>
            <person name="Tonouchi N."/>
        </authorList>
    </citation>
    <scope>NUCLEOTIDE SEQUENCE</scope>
    <source>
        <strain evidence="1">NBRC 109709</strain>
    </source>
</reference>
<dbReference type="EMBL" id="BSXT01000333">
    <property type="protein sequence ID" value="GMF24559.1"/>
    <property type="molecule type" value="Genomic_DNA"/>
</dbReference>
<dbReference type="Proteomes" id="UP001165121">
    <property type="component" value="Unassembled WGS sequence"/>
</dbReference>
<comment type="caution">
    <text evidence="1">The sequence shown here is derived from an EMBL/GenBank/DDBJ whole genome shotgun (WGS) entry which is preliminary data.</text>
</comment>
<name>A0A9W6U2B2_9STRA</name>
<dbReference type="OrthoDB" id="10328229at2759"/>
<sequence length="135" mass="15154">MAPRTTSLAPNSTHYEANAESDCEYGESGLGLDLLEQAEPFLTFESIQFDAESRLATFQFHFCGGRRFQATMSLAGPLQELDETSPVVRNALLHIGLCVLPWFWMGYNCKYIRIEAGYLNPEQVQSAERQWGGVL</sequence>
<protein>
    <submittedName>
        <fullName evidence="1">Unnamed protein product</fullName>
    </submittedName>
</protein>